<feature type="binding site" evidence="8 10">
    <location>
        <position position="110"/>
    </location>
    <ligand>
        <name>ATP</name>
        <dbReference type="ChEBI" id="CHEBI:30616"/>
    </ligand>
</feature>
<dbReference type="InterPro" id="IPR008984">
    <property type="entry name" value="SMAD_FHA_dom_sf"/>
</dbReference>
<dbReference type="SMART" id="SM00240">
    <property type="entry name" value="FHA"/>
    <property type="match status" value="1"/>
</dbReference>
<name>A0AAD5WY11_9FUNG</name>
<evidence type="ECO:0000256" key="8">
    <source>
        <dbReference type="PIRSR" id="PIRSR630616-2"/>
    </source>
</evidence>
<dbReference type="InterPro" id="IPR030616">
    <property type="entry name" value="Aur-like"/>
</dbReference>
<evidence type="ECO:0000256" key="7">
    <source>
        <dbReference type="PIRSR" id="PIRSR630616-1"/>
    </source>
</evidence>
<dbReference type="InterPro" id="IPR011009">
    <property type="entry name" value="Kinase-like_dom_sf"/>
</dbReference>
<evidence type="ECO:0000256" key="3">
    <source>
        <dbReference type="ARBA" id="ARBA00022679"/>
    </source>
</evidence>
<feature type="domain" description="Protein kinase" evidence="13">
    <location>
        <begin position="81"/>
        <end position="339"/>
    </location>
</feature>
<dbReference type="AlphaFoldDB" id="A0AAD5WY11"/>
<keyword evidence="4 8" id="KW-0547">Nucleotide-binding</keyword>
<keyword evidence="15" id="KW-1185">Reference proteome</keyword>
<dbReference type="InterPro" id="IPR000719">
    <property type="entry name" value="Prot_kinase_dom"/>
</dbReference>
<feature type="binding site" evidence="8">
    <location>
        <begin position="209"/>
        <end position="210"/>
    </location>
    <ligand>
        <name>ATP</name>
        <dbReference type="ChEBI" id="CHEBI:30616"/>
    </ligand>
</feature>
<dbReference type="Proteomes" id="UP001212841">
    <property type="component" value="Unassembled WGS sequence"/>
</dbReference>
<evidence type="ECO:0000256" key="2">
    <source>
        <dbReference type="ARBA" id="ARBA00022527"/>
    </source>
</evidence>
<keyword evidence="3" id="KW-0808">Transferase</keyword>
<dbReference type="GO" id="GO:0005524">
    <property type="term" value="F:ATP binding"/>
    <property type="evidence" value="ECO:0007669"/>
    <property type="project" value="UniProtKB-UniRule"/>
</dbReference>
<dbReference type="InterPro" id="IPR017441">
    <property type="entry name" value="Protein_kinase_ATP_BS"/>
</dbReference>
<feature type="active site" description="Proton acceptor" evidence="7">
    <location>
        <position position="205"/>
    </location>
</feature>
<dbReference type="GO" id="GO:0004674">
    <property type="term" value="F:protein serine/threonine kinase activity"/>
    <property type="evidence" value="ECO:0007669"/>
    <property type="project" value="UniProtKB-KW"/>
</dbReference>
<dbReference type="FunFam" id="1.10.510.10:FF:000571">
    <property type="entry name" value="Maternal embryonic leucine zipper kinase"/>
    <property type="match status" value="1"/>
</dbReference>
<evidence type="ECO:0000256" key="1">
    <source>
        <dbReference type="ARBA" id="ARBA00005575"/>
    </source>
</evidence>
<dbReference type="EMBL" id="JADGJD010001415">
    <property type="protein sequence ID" value="KAJ3042505.1"/>
    <property type="molecule type" value="Genomic_DNA"/>
</dbReference>
<evidence type="ECO:0000259" key="13">
    <source>
        <dbReference type="PROSITE" id="PS50011"/>
    </source>
</evidence>
<feature type="binding site" evidence="8">
    <location>
        <position position="223"/>
    </location>
    <ligand>
        <name>ATP</name>
        <dbReference type="ChEBI" id="CHEBI:30616"/>
    </ligand>
</feature>
<dbReference type="PROSITE" id="PS50011">
    <property type="entry name" value="PROTEIN_KINASE_DOM"/>
    <property type="match status" value="1"/>
</dbReference>
<dbReference type="PANTHER" id="PTHR24350">
    <property type="entry name" value="SERINE/THREONINE-PROTEIN KINASE IAL-RELATED"/>
    <property type="match status" value="1"/>
</dbReference>
<feature type="domain" description="FHA" evidence="12">
    <location>
        <begin position="409"/>
        <end position="458"/>
    </location>
</feature>
<evidence type="ECO:0000256" key="4">
    <source>
        <dbReference type="ARBA" id="ARBA00022741"/>
    </source>
</evidence>
<dbReference type="PROSITE" id="PS50006">
    <property type="entry name" value="FHA_DOMAIN"/>
    <property type="match status" value="1"/>
</dbReference>
<accession>A0AAD5WY11</accession>
<keyword evidence="2" id="KW-0723">Serine/threonine-protein kinase</keyword>
<evidence type="ECO:0000256" key="5">
    <source>
        <dbReference type="ARBA" id="ARBA00022777"/>
    </source>
</evidence>
<sequence>MSAGSGSTAEAVPMIEDLSTNGTFINSKPLGKGNRIMLEHGDEIGISRRKGVFEHHFIFQTRTRADPDTSVDEDSPFHRDYNLRHELGRGNFSIVKLAIHKRTGDQYAVKIIDRRRFAMNSKITLALDREVEILKSITHPNVVRFHDVFGDNDRTFLVMELVSGGDFMEYITTRGLLGEAECQWFFRQMIMVVKYLHGRGITHRDLKPENFLVTEGRQLKLADFGLARAVGAEVLSTVCGTPIYLAPEVITSTQVAAYGLKVDLYSLGVILYFMVSGRPPFDDTEQQLVYEKIRRGDVLWDEDVWRGKSAEVIDLIRRLMERDPVRRIEVEGVEEHVWMRKSFGDEPSVPLQHSSQSDRSMSGPPETPLDPGDFSDAVTVATMMDDQPWGVLVAQDGENANIVLSKASVKLGRRPDMDVVLSDPRISGFHCVFALETDGGTMLEDNSANGMRVNTVKIGKGNSHKIHFGDVITLVPENQKQARIDYVFEQKFARNMKRSLTDTSDGTVVGPGLKR</sequence>
<feature type="region of interest" description="Disordered" evidence="11">
    <location>
        <begin position="344"/>
        <end position="370"/>
    </location>
</feature>
<feature type="non-terminal residue" evidence="14">
    <location>
        <position position="515"/>
    </location>
</feature>
<dbReference type="SUPFAM" id="SSF49879">
    <property type="entry name" value="SMAD/FHA domain"/>
    <property type="match status" value="2"/>
</dbReference>
<proteinExistence type="inferred from homology"/>
<organism evidence="14 15">
    <name type="scientific">Rhizophlyctis rosea</name>
    <dbReference type="NCBI Taxonomy" id="64517"/>
    <lineage>
        <taxon>Eukaryota</taxon>
        <taxon>Fungi</taxon>
        <taxon>Fungi incertae sedis</taxon>
        <taxon>Chytridiomycota</taxon>
        <taxon>Chytridiomycota incertae sedis</taxon>
        <taxon>Chytridiomycetes</taxon>
        <taxon>Rhizophlyctidales</taxon>
        <taxon>Rhizophlyctidaceae</taxon>
        <taxon>Rhizophlyctis</taxon>
    </lineage>
</organism>
<comment type="similarity">
    <text evidence="1">Belongs to the protein kinase superfamily. CAMK Ser/Thr protein kinase family. CHEK2 subfamily.</text>
</comment>
<feature type="cross-link" description="Glycyl lysine isopeptide (Lys-Gly) (interchain with G-Cter in SUMO2)" evidence="9">
    <location>
        <position position="207"/>
    </location>
</feature>
<dbReference type="PROSITE" id="PS00108">
    <property type="entry name" value="PROTEIN_KINASE_ST"/>
    <property type="match status" value="1"/>
</dbReference>
<dbReference type="PROSITE" id="PS00107">
    <property type="entry name" value="PROTEIN_KINASE_ATP"/>
    <property type="match status" value="1"/>
</dbReference>
<feature type="compositionally biased region" description="Polar residues" evidence="11">
    <location>
        <begin position="351"/>
        <end position="360"/>
    </location>
</feature>
<evidence type="ECO:0000259" key="12">
    <source>
        <dbReference type="PROSITE" id="PS50006"/>
    </source>
</evidence>
<dbReference type="SMART" id="SM00220">
    <property type="entry name" value="S_TKc"/>
    <property type="match status" value="1"/>
</dbReference>
<evidence type="ECO:0000256" key="9">
    <source>
        <dbReference type="PIRSR" id="PIRSR630616-3"/>
    </source>
</evidence>
<evidence type="ECO:0000313" key="14">
    <source>
        <dbReference type="EMBL" id="KAJ3042505.1"/>
    </source>
</evidence>
<dbReference type="Pfam" id="PF00069">
    <property type="entry name" value="Pkinase"/>
    <property type="match status" value="1"/>
</dbReference>
<dbReference type="FunFam" id="3.30.200.20:FF:000003">
    <property type="entry name" value="Non-specific serine/threonine protein kinase"/>
    <property type="match status" value="1"/>
</dbReference>
<gene>
    <name evidence="14" type="primary">CHEK2_1</name>
    <name evidence="14" type="ORF">HK097_002006</name>
</gene>
<dbReference type="InterPro" id="IPR008271">
    <property type="entry name" value="Ser/Thr_kinase_AS"/>
</dbReference>
<evidence type="ECO:0000313" key="15">
    <source>
        <dbReference type="Proteomes" id="UP001212841"/>
    </source>
</evidence>
<dbReference type="Pfam" id="PF00498">
    <property type="entry name" value="FHA"/>
    <property type="match status" value="2"/>
</dbReference>
<evidence type="ECO:0000256" key="6">
    <source>
        <dbReference type="ARBA" id="ARBA00022840"/>
    </source>
</evidence>
<evidence type="ECO:0000256" key="10">
    <source>
        <dbReference type="PROSITE-ProRule" id="PRU10141"/>
    </source>
</evidence>
<dbReference type="Gene3D" id="1.10.510.10">
    <property type="entry name" value="Transferase(Phosphotransferase) domain 1"/>
    <property type="match status" value="1"/>
</dbReference>
<keyword evidence="5 14" id="KW-0418">Kinase</keyword>
<protein>
    <submittedName>
        <fullName evidence="14">Checkpoint kinase 2</fullName>
    </submittedName>
</protein>
<dbReference type="InterPro" id="IPR000253">
    <property type="entry name" value="FHA_dom"/>
</dbReference>
<comment type="caution">
    <text evidence="14">The sequence shown here is derived from an EMBL/GenBank/DDBJ whole genome shotgun (WGS) entry which is preliminary data.</text>
</comment>
<reference evidence="14" key="1">
    <citation type="submission" date="2020-05" db="EMBL/GenBank/DDBJ databases">
        <title>Phylogenomic resolution of chytrid fungi.</title>
        <authorList>
            <person name="Stajich J.E."/>
            <person name="Amses K."/>
            <person name="Simmons R."/>
            <person name="Seto K."/>
            <person name="Myers J."/>
            <person name="Bonds A."/>
            <person name="Quandt C.A."/>
            <person name="Barry K."/>
            <person name="Liu P."/>
            <person name="Grigoriev I."/>
            <person name="Longcore J.E."/>
            <person name="James T.Y."/>
        </authorList>
    </citation>
    <scope>NUCLEOTIDE SEQUENCE</scope>
    <source>
        <strain evidence="14">JEL0318</strain>
    </source>
</reference>
<evidence type="ECO:0000256" key="11">
    <source>
        <dbReference type="SAM" id="MobiDB-lite"/>
    </source>
</evidence>
<dbReference type="SUPFAM" id="SSF56112">
    <property type="entry name" value="Protein kinase-like (PK-like)"/>
    <property type="match status" value="1"/>
</dbReference>
<dbReference type="Gene3D" id="2.60.200.20">
    <property type="match status" value="2"/>
</dbReference>
<keyword evidence="6 8" id="KW-0067">ATP-binding</keyword>
<dbReference type="CDD" id="cd05117">
    <property type="entry name" value="STKc_CAMK"/>
    <property type="match status" value="1"/>
</dbReference>